<sequence>MADQWTTALSAFRRQLPCSVGEMAEATDPLWRSIRTAPLDNRESREGRAGEGDNAGRMRMTALVAETEMEARLLVFLSTKFYFPFSDLMTEVRNSRE</sequence>
<proteinExistence type="predicted"/>
<organism evidence="2 3">
    <name type="scientific">Trichonephila clavata</name>
    <name type="common">Joro spider</name>
    <name type="synonym">Nephila clavata</name>
    <dbReference type="NCBI Taxonomy" id="2740835"/>
    <lineage>
        <taxon>Eukaryota</taxon>
        <taxon>Metazoa</taxon>
        <taxon>Ecdysozoa</taxon>
        <taxon>Arthropoda</taxon>
        <taxon>Chelicerata</taxon>
        <taxon>Arachnida</taxon>
        <taxon>Araneae</taxon>
        <taxon>Araneomorphae</taxon>
        <taxon>Entelegynae</taxon>
        <taxon>Araneoidea</taxon>
        <taxon>Nephilidae</taxon>
        <taxon>Trichonephila</taxon>
    </lineage>
</organism>
<comment type="caution">
    <text evidence="2">The sequence shown here is derived from an EMBL/GenBank/DDBJ whole genome shotgun (WGS) entry which is preliminary data.</text>
</comment>
<accession>A0A8X6I7V0</accession>
<dbReference type="AlphaFoldDB" id="A0A8X6I7V0"/>
<dbReference type="EMBL" id="BMAO01001318">
    <property type="protein sequence ID" value="GFQ72405.1"/>
    <property type="molecule type" value="Genomic_DNA"/>
</dbReference>
<evidence type="ECO:0000256" key="1">
    <source>
        <dbReference type="SAM" id="MobiDB-lite"/>
    </source>
</evidence>
<feature type="region of interest" description="Disordered" evidence="1">
    <location>
        <begin position="35"/>
        <end position="54"/>
    </location>
</feature>
<dbReference type="Proteomes" id="UP000887116">
    <property type="component" value="Unassembled WGS sequence"/>
</dbReference>
<name>A0A8X6I7V0_TRICU</name>
<keyword evidence="3" id="KW-1185">Reference proteome</keyword>
<reference evidence="2" key="1">
    <citation type="submission" date="2020-07" db="EMBL/GenBank/DDBJ databases">
        <title>Multicomponent nature underlies the extraordinary mechanical properties of spider dragline silk.</title>
        <authorList>
            <person name="Kono N."/>
            <person name="Nakamura H."/>
            <person name="Mori M."/>
            <person name="Yoshida Y."/>
            <person name="Ohtoshi R."/>
            <person name="Malay A.D."/>
            <person name="Moran D.A.P."/>
            <person name="Tomita M."/>
            <person name="Numata K."/>
            <person name="Arakawa K."/>
        </authorList>
    </citation>
    <scope>NUCLEOTIDE SEQUENCE</scope>
</reference>
<dbReference type="OrthoDB" id="10350612at2759"/>
<evidence type="ECO:0000313" key="2">
    <source>
        <dbReference type="EMBL" id="GFQ72405.1"/>
    </source>
</evidence>
<feature type="compositionally biased region" description="Basic and acidic residues" evidence="1">
    <location>
        <begin position="40"/>
        <end position="54"/>
    </location>
</feature>
<evidence type="ECO:0000313" key="3">
    <source>
        <dbReference type="Proteomes" id="UP000887116"/>
    </source>
</evidence>
<gene>
    <name evidence="2" type="ORF">TNCT_734321</name>
</gene>
<protein>
    <submittedName>
        <fullName evidence="2">Uncharacterized protein</fullName>
    </submittedName>
</protein>